<organism evidence="1 2">
    <name type="scientific">Pseudooceanicola spongiae</name>
    <dbReference type="NCBI Taxonomy" id="2613965"/>
    <lineage>
        <taxon>Bacteria</taxon>
        <taxon>Pseudomonadati</taxon>
        <taxon>Pseudomonadota</taxon>
        <taxon>Alphaproteobacteria</taxon>
        <taxon>Rhodobacterales</taxon>
        <taxon>Paracoccaceae</taxon>
        <taxon>Pseudooceanicola</taxon>
    </lineage>
</organism>
<dbReference type="CDD" id="cd00093">
    <property type="entry name" value="HTH_XRE"/>
    <property type="match status" value="1"/>
</dbReference>
<gene>
    <name evidence="1" type="ORF">F3W81_19385</name>
</gene>
<evidence type="ECO:0000313" key="2">
    <source>
        <dbReference type="Proteomes" id="UP000594118"/>
    </source>
</evidence>
<dbReference type="KEGG" id="pshq:F3W81_19385"/>
<dbReference type="Proteomes" id="UP000594118">
    <property type="component" value="Chromosome"/>
</dbReference>
<dbReference type="SUPFAM" id="SSF47413">
    <property type="entry name" value="lambda repressor-like DNA-binding domains"/>
    <property type="match status" value="1"/>
</dbReference>
<dbReference type="GO" id="GO:0003677">
    <property type="term" value="F:DNA binding"/>
    <property type="evidence" value="ECO:0007669"/>
    <property type="project" value="InterPro"/>
</dbReference>
<reference evidence="1 2" key="1">
    <citation type="submission" date="2019-10" db="EMBL/GenBank/DDBJ databases">
        <title>Pseudopuniceibacterium sp. HQ09 islated from Antarctica.</title>
        <authorList>
            <person name="Liao L."/>
            <person name="Su S."/>
            <person name="Chen B."/>
            <person name="Yu Y."/>
        </authorList>
    </citation>
    <scope>NUCLEOTIDE SEQUENCE [LARGE SCALE GENOMIC DNA]</scope>
    <source>
        <strain evidence="1 2">HQ09</strain>
    </source>
</reference>
<dbReference type="EMBL" id="CP045201">
    <property type="protein sequence ID" value="QOL82798.1"/>
    <property type="molecule type" value="Genomic_DNA"/>
</dbReference>
<protein>
    <submittedName>
        <fullName evidence="1">Uncharacterized protein</fullName>
    </submittedName>
</protein>
<proteinExistence type="predicted"/>
<name>A0A7L9WTE6_9RHOB</name>
<keyword evidence="2" id="KW-1185">Reference proteome</keyword>
<dbReference type="InterPro" id="IPR010982">
    <property type="entry name" value="Lambda_DNA-bd_dom_sf"/>
</dbReference>
<dbReference type="RefSeq" id="WP_226941752.1">
    <property type="nucleotide sequence ID" value="NZ_CP045201.1"/>
</dbReference>
<sequence length="141" mass="15834">MNNANNPIISDMQAFRSEIFGLMDFRGMSYLMKRAPISNDPEARERLARTGDTSDEAISRRLKAAEKVSGMAQKEIAAHLGLSPTTLNSQVLSGRPSVKLMRYFYRSFRIDFNFILHGDLPQLPSNVQMELLAALGEREPS</sequence>
<evidence type="ECO:0000313" key="1">
    <source>
        <dbReference type="EMBL" id="QOL82798.1"/>
    </source>
</evidence>
<accession>A0A7L9WTE6</accession>
<dbReference type="InterPro" id="IPR001387">
    <property type="entry name" value="Cro/C1-type_HTH"/>
</dbReference>
<dbReference type="AlphaFoldDB" id="A0A7L9WTE6"/>